<dbReference type="EMBL" id="JAAIKC010000001">
    <property type="protein sequence ID" value="NEW04694.1"/>
    <property type="molecule type" value="Genomic_DNA"/>
</dbReference>
<proteinExistence type="predicted"/>
<comment type="caution">
    <text evidence="1">The sequence shown here is derived from an EMBL/GenBank/DDBJ whole genome shotgun (WGS) entry which is preliminary data.</text>
</comment>
<gene>
    <name evidence="1" type="ORF">GK047_01500</name>
</gene>
<evidence type="ECO:0000313" key="1">
    <source>
        <dbReference type="EMBL" id="NEW04694.1"/>
    </source>
</evidence>
<organism evidence="1">
    <name type="scientific">Paenibacillus sp. SYP-B3998</name>
    <dbReference type="NCBI Taxonomy" id="2678564"/>
    <lineage>
        <taxon>Bacteria</taxon>
        <taxon>Bacillati</taxon>
        <taxon>Bacillota</taxon>
        <taxon>Bacilli</taxon>
        <taxon>Bacillales</taxon>
        <taxon>Paenibacillaceae</taxon>
        <taxon>Paenibacillus</taxon>
    </lineage>
</organism>
<protein>
    <submittedName>
        <fullName evidence="1">Uncharacterized protein</fullName>
    </submittedName>
</protein>
<reference evidence="1" key="1">
    <citation type="submission" date="2020-02" db="EMBL/GenBank/DDBJ databases">
        <authorList>
            <person name="Shen X.-R."/>
            <person name="Zhang Y.-X."/>
        </authorList>
    </citation>
    <scope>NUCLEOTIDE SEQUENCE</scope>
    <source>
        <strain evidence="1">SYP-B3998</strain>
    </source>
</reference>
<sequence>MLKVIYGTKGRPKYDVKYYGNTEQYNYIGNDIYDFSHHDINQFPYIGDFEIILVDNEYHKIGNHIKFYSHKNGILADFPWWDHADKDIKNYNRNDIPNGILNAPFDDFEEGWQIVIFEKESFVYVLIGSNPSFSRVFHTWFKVDKHEYERAWVTLIEHLN</sequence>
<name>A0A6G3ZSL2_9BACL</name>
<accession>A0A6G3ZSL2</accession>
<dbReference type="AlphaFoldDB" id="A0A6G3ZSL2"/>